<accession>A0A829ZBK7</accession>
<reference evidence="2 3" key="1">
    <citation type="journal article" date="2020" name="Microbiome">
        <title>Single-cell genomics of uncultured bacteria reveals dietary fiber responders in the mouse gut microbiota.</title>
        <authorList>
            <person name="Chijiiwa R."/>
            <person name="Hosokawa M."/>
            <person name="Kogawa M."/>
            <person name="Nishikawa Y."/>
            <person name="Ide K."/>
            <person name="Sakanashi C."/>
            <person name="Takahashi K."/>
            <person name="Takeyama H."/>
        </authorList>
    </citation>
    <scope>NUCLEOTIDE SEQUENCE [LARGE SCALE GENOMIC DNA]</scope>
    <source>
        <strain evidence="2">IMSAGC_017</strain>
    </source>
</reference>
<dbReference type="EMBL" id="BLMI01000178">
    <property type="protein sequence ID" value="GFI41456.1"/>
    <property type="molecule type" value="Genomic_DNA"/>
</dbReference>
<evidence type="ECO:0000313" key="2">
    <source>
        <dbReference type="EMBL" id="GFI41456.1"/>
    </source>
</evidence>
<dbReference type="AlphaFoldDB" id="A0A829ZBK7"/>
<protein>
    <submittedName>
        <fullName evidence="2">Uncharacterized protein</fullName>
    </submittedName>
</protein>
<name>A0A829ZBK7_9FIRM</name>
<dbReference type="Proteomes" id="UP000490821">
    <property type="component" value="Unassembled WGS sequence"/>
</dbReference>
<sequence>MKILKQLNKNFCSSLLILIVLLLSVSSVSATENVGYYARTYPNVNKYLSDVFNDNIHDVHIFNNSSIDVTKQFILDNQNKAWESIMENYANGSYLLKVSKTDETEILEPTPHVSQSVSKKTDWIYFEFYSKTLFPVS</sequence>
<comment type="caution">
    <text evidence="2">The sequence shown here is derived from an EMBL/GenBank/DDBJ whole genome shotgun (WGS) entry which is preliminary data.</text>
</comment>
<evidence type="ECO:0000313" key="3">
    <source>
        <dbReference type="Proteomes" id="UP000490821"/>
    </source>
</evidence>
<feature type="chain" id="PRO_5032740641" evidence="1">
    <location>
        <begin position="31"/>
        <end position="137"/>
    </location>
</feature>
<feature type="signal peptide" evidence="1">
    <location>
        <begin position="1"/>
        <end position="30"/>
    </location>
</feature>
<dbReference type="RefSeq" id="WP_172472737.1">
    <property type="nucleotide sequence ID" value="NZ_BLMI01000178.1"/>
</dbReference>
<evidence type="ECO:0000256" key="1">
    <source>
        <dbReference type="SAM" id="SignalP"/>
    </source>
</evidence>
<proteinExistence type="predicted"/>
<organism evidence="2 3">
    <name type="scientific">Thomasclavelia cocleata</name>
    <dbReference type="NCBI Taxonomy" id="69824"/>
    <lineage>
        <taxon>Bacteria</taxon>
        <taxon>Bacillati</taxon>
        <taxon>Bacillota</taxon>
        <taxon>Erysipelotrichia</taxon>
        <taxon>Erysipelotrichales</taxon>
        <taxon>Coprobacillaceae</taxon>
        <taxon>Thomasclavelia</taxon>
    </lineage>
</organism>
<keyword evidence="1" id="KW-0732">Signal</keyword>
<gene>
    <name evidence="2" type="ORF">IMSAGC017_01500</name>
</gene>